<gene>
    <name evidence="1" type="ORF">RHMOL_Rhmol06G0190000</name>
</gene>
<keyword evidence="2" id="KW-1185">Reference proteome</keyword>
<protein>
    <submittedName>
        <fullName evidence="1">Uncharacterized protein</fullName>
    </submittedName>
</protein>
<evidence type="ECO:0000313" key="2">
    <source>
        <dbReference type="Proteomes" id="UP001062846"/>
    </source>
</evidence>
<name>A0ACC0NFA9_RHOML</name>
<organism evidence="1 2">
    <name type="scientific">Rhododendron molle</name>
    <name type="common">Chinese azalea</name>
    <name type="synonym">Azalea mollis</name>
    <dbReference type="NCBI Taxonomy" id="49168"/>
    <lineage>
        <taxon>Eukaryota</taxon>
        <taxon>Viridiplantae</taxon>
        <taxon>Streptophyta</taxon>
        <taxon>Embryophyta</taxon>
        <taxon>Tracheophyta</taxon>
        <taxon>Spermatophyta</taxon>
        <taxon>Magnoliopsida</taxon>
        <taxon>eudicotyledons</taxon>
        <taxon>Gunneridae</taxon>
        <taxon>Pentapetalae</taxon>
        <taxon>asterids</taxon>
        <taxon>Ericales</taxon>
        <taxon>Ericaceae</taxon>
        <taxon>Ericoideae</taxon>
        <taxon>Rhodoreae</taxon>
        <taxon>Rhododendron</taxon>
    </lineage>
</organism>
<dbReference type="Proteomes" id="UP001062846">
    <property type="component" value="Chromosome 6"/>
</dbReference>
<sequence length="196" mass="22365">MAGNIRILDTKVKTPLSLHENLDFRNIRYTFCFLSLHSFRADELDAEEDEREPPTVTPSLTTTKIRKTMNSMLDAEEDEREPVDGDAVSDGNDEEDGFNFTLLTLPSRAELAVVIHLLICNDWLQGCVDCFTVVLVKPQLNVFVGVDFTVPPRPMDLKKTRQYMAKVQLRGKTRQNERLQVVKHEGDDFDDPDLPN</sequence>
<proteinExistence type="predicted"/>
<evidence type="ECO:0000313" key="1">
    <source>
        <dbReference type="EMBL" id="KAI8551484.1"/>
    </source>
</evidence>
<reference evidence="1" key="1">
    <citation type="submission" date="2022-02" db="EMBL/GenBank/DDBJ databases">
        <title>Plant Genome Project.</title>
        <authorList>
            <person name="Zhang R.-G."/>
        </authorList>
    </citation>
    <scope>NUCLEOTIDE SEQUENCE</scope>
    <source>
        <strain evidence="1">AT1</strain>
    </source>
</reference>
<comment type="caution">
    <text evidence="1">The sequence shown here is derived from an EMBL/GenBank/DDBJ whole genome shotgun (WGS) entry which is preliminary data.</text>
</comment>
<accession>A0ACC0NFA9</accession>
<dbReference type="EMBL" id="CM046393">
    <property type="protein sequence ID" value="KAI8551484.1"/>
    <property type="molecule type" value="Genomic_DNA"/>
</dbReference>